<evidence type="ECO:0000256" key="1">
    <source>
        <dbReference type="ARBA" id="ARBA00001966"/>
    </source>
</evidence>
<keyword evidence="4" id="KW-0004">4Fe-4S</keyword>
<dbReference type="InterPro" id="IPR003482">
    <property type="entry name" value="Whib"/>
</dbReference>
<dbReference type="Proteomes" id="UP000644727">
    <property type="component" value="Unassembled WGS sequence"/>
</dbReference>
<feature type="compositionally biased region" description="Basic residues" evidence="12">
    <location>
        <begin position="87"/>
        <end position="113"/>
    </location>
</feature>
<gene>
    <name evidence="14" type="ORF">IOE58_10025</name>
</gene>
<evidence type="ECO:0000256" key="6">
    <source>
        <dbReference type="ARBA" id="ARBA00023004"/>
    </source>
</evidence>
<organism evidence="14 15">
    <name type="scientific">Brachybacterium epidermidis</name>
    <dbReference type="NCBI Taxonomy" id="2781983"/>
    <lineage>
        <taxon>Bacteria</taxon>
        <taxon>Bacillati</taxon>
        <taxon>Actinomycetota</taxon>
        <taxon>Actinomycetes</taxon>
        <taxon>Micrococcales</taxon>
        <taxon>Dermabacteraceae</taxon>
        <taxon>Brachybacterium</taxon>
    </lineage>
</organism>
<comment type="caution">
    <text evidence="14">The sequence shown here is derived from an EMBL/GenBank/DDBJ whole genome shotgun (WGS) entry which is preliminary data.</text>
</comment>
<evidence type="ECO:0000256" key="11">
    <source>
        <dbReference type="ARBA" id="ARBA00023163"/>
    </source>
</evidence>
<comment type="cofactor">
    <cofactor evidence="1">
        <name>[4Fe-4S] cluster</name>
        <dbReference type="ChEBI" id="CHEBI:49883"/>
    </cofactor>
</comment>
<dbReference type="RefSeq" id="WP_193866244.1">
    <property type="nucleotide sequence ID" value="NZ_JADEYR010000010.1"/>
</dbReference>
<accession>A0ABR9W226</accession>
<evidence type="ECO:0000256" key="10">
    <source>
        <dbReference type="ARBA" id="ARBA00023157"/>
    </source>
</evidence>
<reference evidence="14 15" key="1">
    <citation type="submission" date="2020-10" db="EMBL/GenBank/DDBJ databases">
        <title>Draft genome and description of Brachybacterium epidermidis sp nov.</title>
        <authorList>
            <person name="Boxberger M."/>
            <person name="La Scola B."/>
        </authorList>
    </citation>
    <scope>NUCLEOTIDE SEQUENCE [LARGE SCALE GENOMIC DNA]</scope>
    <source>
        <strain evidence="14 15">Marseille-Q2903</strain>
    </source>
</reference>
<evidence type="ECO:0000256" key="3">
    <source>
        <dbReference type="ARBA" id="ARBA00006597"/>
    </source>
</evidence>
<feature type="region of interest" description="Disordered" evidence="12">
    <location>
        <begin position="24"/>
        <end position="43"/>
    </location>
</feature>
<evidence type="ECO:0000256" key="4">
    <source>
        <dbReference type="ARBA" id="ARBA00022485"/>
    </source>
</evidence>
<keyword evidence="6" id="KW-0408">Iron</keyword>
<keyword evidence="5" id="KW-0479">Metal-binding</keyword>
<sequence>MTLTIGVPDHARDEWEQLHDTLAAHQEPPPCAGPDRDHWTGTATQQQQAAARCLDCPAMVACAAYALTAGERTGTWGGLTPSDRTPKPTRKATTKKKHTRKKPTPKTRKAATR</sequence>
<feature type="domain" description="4Fe-4S Wbl-type" evidence="13">
    <location>
        <begin position="30"/>
        <end position="86"/>
    </location>
</feature>
<evidence type="ECO:0000256" key="12">
    <source>
        <dbReference type="SAM" id="MobiDB-lite"/>
    </source>
</evidence>
<dbReference type="PROSITE" id="PS51674">
    <property type="entry name" value="4FE4S_WBL"/>
    <property type="match status" value="1"/>
</dbReference>
<evidence type="ECO:0000313" key="15">
    <source>
        <dbReference type="Proteomes" id="UP000644727"/>
    </source>
</evidence>
<evidence type="ECO:0000256" key="2">
    <source>
        <dbReference type="ARBA" id="ARBA00004496"/>
    </source>
</evidence>
<name>A0ABR9W226_9MICO</name>
<dbReference type="EMBL" id="JADEYR010000010">
    <property type="protein sequence ID" value="MBE9404501.1"/>
    <property type="molecule type" value="Genomic_DNA"/>
</dbReference>
<evidence type="ECO:0000256" key="5">
    <source>
        <dbReference type="ARBA" id="ARBA00022723"/>
    </source>
</evidence>
<evidence type="ECO:0000259" key="13">
    <source>
        <dbReference type="PROSITE" id="PS51674"/>
    </source>
</evidence>
<keyword evidence="7" id="KW-0411">Iron-sulfur</keyword>
<protein>
    <submittedName>
        <fullName evidence="14">WhiB family transcriptional regulator</fullName>
    </submittedName>
</protein>
<keyword evidence="9" id="KW-0238">DNA-binding</keyword>
<evidence type="ECO:0000256" key="9">
    <source>
        <dbReference type="ARBA" id="ARBA00023125"/>
    </source>
</evidence>
<keyword evidence="10" id="KW-1015">Disulfide bond</keyword>
<keyword evidence="15" id="KW-1185">Reference proteome</keyword>
<comment type="subcellular location">
    <subcellularLocation>
        <location evidence="2">Cytoplasm</location>
    </subcellularLocation>
</comment>
<dbReference type="Pfam" id="PF02467">
    <property type="entry name" value="Whib"/>
    <property type="match status" value="1"/>
</dbReference>
<evidence type="ECO:0000256" key="8">
    <source>
        <dbReference type="ARBA" id="ARBA00023015"/>
    </source>
</evidence>
<keyword evidence="11" id="KW-0804">Transcription</keyword>
<feature type="region of interest" description="Disordered" evidence="12">
    <location>
        <begin position="72"/>
        <end position="113"/>
    </location>
</feature>
<evidence type="ECO:0000313" key="14">
    <source>
        <dbReference type="EMBL" id="MBE9404501.1"/>
    </source>
</evidence>
<comment type="similarity">
    <text evidence="3">Belongs to the WhiB family.</text>
</comment>
<evidence type="ECO:0000256" key="7">
    <source>
        <dbReference type="ARBA" id="ARBA00023014"/>
    </source>
</evidence>
<dbReference type="InterPro" id="IPR034768">
    <property type="entry name" value="4FE4S_WBL"/>
</dbReference>
<keyword evidence="8" id="KW-0805">Transcription regulation</keyword>
<dbReference type="PANTHER" id="PTHR38839">
    <property type="entry name" value="TRANSCRIPTIONAL REGULATOR WHID-RELATED"/>
    <property type="match status" value="1"/>
</dbReference>
<proteinExistence type="inferred from homology"/>